<dbReference type="Proteomes" id="UP000886251">
    <property type="component" value="Unassembled WGS sequence"/>
</dbReference>
<dbReference type="PANTHER" id="PTHR40065:SF3">
    <property type="entry name" value="RNA-BINDING PROTEIN YHBY"/>
    <property type="match status" value="1"/>
</dbReference>
<dbReference type="Pfam" id="PF01985">
    <property type="entry name" value="CRS1_YhbY"/>
    <property type="match status" value="1"/>
</dbReference>
<dbReference type="InterPro" id="IPR035920">
    <property type="entry name" value="YhbY-like_sf"/>
</dbReference>
<dbReference type="GO" id="GO:0003723">
    <property type="term" value="F:RNA binding"/>
    <property type="evidence" value="ECO:0007669"/>
    <property type="project" value="UniProtKB-UniRule"/>
</dbReference>
<dbReference type="InterPro" id="IPR001890">
    <property type="entry name" value="RNA-binding_CRM"/>
</dbReference>
<dbReference type="PROSITE" id="PS51295">
    <property type="entry name" value="CRM"/>
    <property type="match status" value="1"/>
</dbReference>
<feature type="domain" description="CRM" evidence="3">
    <location>
        <begin position="1"/>
        <end position="97"/>
    </location>
</feature>
<dbReference type="InterPro" id="IPR017924">
    <property type="entry name" value="RNA-binding_YhbY"/>
</dbReference>
<dbReference type="PANTHER" id="PTHR40065">
    <property type="entry name" value="RNA-BINDING PROTEIN YHBY"/>
    <property type="match status" value="1"/>
</dbReference>
<comment type="caution">
    <text evidence="4">The sequence shown here is derived from an EMBL/GenBank/DDBJ whole genome shotgun (WGS) entry which is preliminary data.</text>
</comment>
<evidence type="ECO:0000259" key="3">
    <source>
        <dbReference type="PROSITE" id="PS51295"/>
    </source>
</evidence>
<reference evidence="4" key="1">
    <citation type="journal article" date="2020" name="mSystems">
        <title>Genome- and Community-Level Interaction Insights into Carbon Utilization and Element Cycling Functions of Hydrothermarchaeota in Hydrothermal Sediment.</title>
        <authorList>
            <person name="Zhou Z."/>
            <person name="Liu Y."/>
            <person name="Xu W."/>
            <person name="Pan J."/>
            <person name="Luo Z.H."/>
            <person name="Li M."/>
        </authorList>
    </citation>
    <scope>NUCLEOTIDE SEQUENCE [LARGE SCALE GENOMIC DNA]</scope>
    <source>
        <strain evidence="4">HyVt-443</strain>
    </source>
</reference>
<evidence type="ECO:0000313" key="4">
    <source>
        <dbReference type="EMBL" id="HEB95283.1"/>
    </source>
</evidence>
<evidence type="ECO:0000256" key="2">
    <source>
        <dbReference type="PROSITE-ProRule" id="PRU00626"/>
    </source>
</evidence>
<sequence>MTIDQKQRRHLRGLAHHLKPVVMIGQHGLSDGVMTELEVALEAHELIKVRISAADRDQRKAMIGQICTRNNADFVHAIGHVAVFYRRHPKRPKIALP</sequence>
<dbReference type="InterPro" id="IPR051925">
    <property type="entry name" value="RNA-binding_domain"/>
</dbReference>
<protein>
    <submittedName>
        <fullName evidence="4">Ribosome assembly RNA-binding protein YhbY</fullName>
    </submittedName>
</protein>
<keyword evidence="1 2" id="KW-0694">RNA-binding</keyword>
<proteinExistence type="predicted"/>
<dbReference type="SUPFAM" id="SSF75471">
    <property type="entry name" value="YhbY-like"/>
    <property type="match status" value="1"/>
</dbReference>
<dbReference type="SMART" id="SM01103">
    <property type="entry name" value="CRS1_YhbY"/>
    <property type="match status" value="1"/>
</dbReference>
<dbReference type="EMBL" id="DRKP01000028">
    <property type="protein sequence ID" value="HEB95283.1"/>
    <property type="molecule type" value="Genomic_DNA"/>
</dbReference>
<dbReference type="AlphaFoldDB" id="A0A831W454"/>
<organism evidence="4">
    <name type="scientific">Sedimenticola thiotaurini</name>
    <dbReference type="NCBI Taxonomy" id="1543721"/>
    <lineage>
        <taxon>Bacteria</taxon>
        <taxon>Pseudomonadati</taxon>
        <taxon>Pseudomonadota</taxon>
        <taxon>Gammaproteobacteria</taxon>
        <taxon>Chromatiales</taxon>
        <taxon>Sedimenticolaceae</taxon>
        <taxon>Sedimenticola</taxon>
    </lineage>
</organism>
<accession>A0A831W454</accession>
<evidence type="ECO:0000256" key="1">
    <source>
        <dbReference type="ARBA" id="ARBA00022884"/>
    </source>
</evidence>
<dbReference type="Gene3D" id="3.30.110.60">
    <property type="entry name" value="YhbY-like"/>
    <property type="match status" value="1"/>
</dbReference>
<dbReference type="NCBIfam" id="TIGR00253">
    <property type="entry name" value="RNA_bind_YhbY"/>
    <property type="match status" value="1"/>
</dbReference>
<name>A0A831W454_9GAMM</name>
<gene>
    <name evidence="4" type="primary">yhbY</name>
    <name evidence="4" type="ORF">ENI96_02490</name>
</gene>